<dbReference type="RefSeq" id="XP_003885102.1">
    <property type="nucleotide sequence ID" value="XM_003885053.1"/>
</dbReference>
<accession>F0VMX8</accession>
<name>F0VMX8_NEOCL</name>
<gene>
    <name evidence="2" type="ORF">NCLIV_054990</name>
</gene>
<reference evidence="3" key="1">
    <citation type="journal article" date="2012" name="PLoS Pathog.">
        <title>Comparative genomics of the apicomplexan parasites Toxoplasma gondii and Neospora caninum: Coccidia differing in host range and transmission strategy.</title>
        <authorList>
            <person name="Reid A.J."/>
            <person name="Vermont S.J."/>
            <person name="Cotton J.A."/>
            <person name="Harris D."/>
            <person name="Hill-Cawthorne G.A."/>
            <person name="Konen-Waisman S."/>
            <person name="Latham S.M."/>
            <person name="Mourier T."/>
            <person name="Norton R."/>
            <person name="Quail M.A."/>
            <person name="Sanders M."/>
            <person name="Shanmugam D."/>
            <person name="Sohal A."/>
            <person name="Wasmuth J.D."/>
            <person name="Brunk B."/>
            <person name="Grigg M.E."/>
            <person name="Howard J.C."/>
            <person name="Parkinson J."/>
            <person name="Roos D.S."/>
            <person name="Trees A.J."/>
            <person name="Berriman M."/>
            <person name="Pain A."/>
            <person name="Wastling J.M."/>
        </authorList>
    </citation>
    <scope>NUCLEOTIDE SEQUENCE [LARGE SCALE GENOMIC DNA]</scope>
    <source>
        <strain evidence="3">Liverpool</strain>
    </source>
</reference>
<evidence type="ECO:0000313" key="2">
    <source>
        <dbReference type="EMBL" id="CBZ55074.1"/>
    </source>
</evidence>
<feature type="compositionally biased region" description="Low complexity" evidence="1">
    <location>
        <begin position="147"/>
        <end position="156"/>
    </location>
</feature>
<dbReference type="Proteomes" id="UP000007494">
    <property type="component" value="Chromosome XI"/>
</dbReference>
<dbReference type="EMBL" id="FR823392">
    <property type="protein sequence ID" value="CBZ55074.1"/>
    <property type="molecule type" value="Genomic_DNA"/>
</dbReference>
<dbReference type="eggNOG" id="ENOG502QY84">
    <property type="taxonomic scope" value="Eukaryota"/>
</dbReference>
<dbReference type="OMA" id="TLKMYCK"/>
<proteinExistence type="predicted"/>
<evidence type="ECO:0000313" key="3">
    <source>
        <dbReference type="Proteomes" id="UP000007494"/>
    </source>
</evidence>
<feature type="region of interest" description="Disordered" evidence="1">
    <location>
        <begin position="74"/>
        <end position="172"/>
    </location>
</feature>
<protein>
    <submittedName>
        <fullName evidence="2">Uncharacterized protein</fullName>
    </submittedName>
</protein>
<dbReference type="GeneID" id="13446789"/>
<feature type="compositionally biased region" description="Basic and acidic residues" evidence="1">
    <location>
        <begin position="161"/>
        <end position="172"/>
    </location>
</feature>
<keyword evidence="3" id="KW-1185">Reference proteome</keyword>
<feature type="compositionally biased region" description="Basic residues" evidence="1">
    <location>
        <begin position="100"/>
        <end position="134"/>
    </location>
</feature>
<dbReference type="InParanoid" id="F0VMX8"/>
<dbReference type="AlphaFoldDB" id="F0VMX8"/>
<organism evidence="2 3">
    <name type="scientific">Neospora caninum (strain Liverpool)</name>
    <dbReference type="NCBI Taxonomy" id="572307"/>
    <lineage>
        <taxon>Eukaryota</taxon>
        <taxon>Sar</taxon>
        <taxon>Alveolata</taxon>
        <taxon>Apicomplexa</taxon>
        <taxon>Conoidasida</taxon>
        <taxon>Coccidia</taxon>
        <taxon>Eucoccidiorida</taxon>
        <taxon>Eimeriorina</taxon>
        <taxon>Sarcocystidae</taxon>
        <taxon>Neospora</taxon>
    </lineage>
</organism>
<dbReference type="VEuPathDB" id="ToxoDB:NCLIV_054990"/>
<evidence type="ECO:0000256" key="1">
    <source>
        <dbReference type="SAM" id="MobiDB-lite"/>
    </source>
</evidence>
<dbReference type="OrthoDB" id="332936at2759"/>
<sequence length="181" mass="20830">MGPRRDDPNKTGSCPYCTLKMYCKQHRNQLQPQGVNPEWRQPKDSAGTMSRMYDQIITSKLTRFRERFNAALEKHSEAMWGPDPLLQLKSMETSPPEVKKPKKAKKESKKKKDSKKKKKKHKKKAKKNKKHKSRSSSSDSSDDDSDSSSSSSSSSSESDEDRDRCVRSGRERTLAEFHFFV</sequence>
<feature type="region of interest" description="Disordered" evidence="1">
    <location>
        <begin position="28"/>
        <end position="50"/>
    </location>
</feature>